<accession>A0A3Q9UW47</accession>
<evidence type="ECO:0000313" key="10">
    <source>
        <dbReference type="EMBL" id="AZZ50730.1"/>
    </source>
</evidence>
<dbReference type="GO" id="GO:0003677">
    <property type="term" value="F:DNA binding"/>
    <property type="evidence" value="ECO:0007669"/>
    <property type="project" value="UniProtKB-KW"/>
</dbReference>
<dbReference type="InterPro" id="IPR011010">
    <property type="entry name" value="DNA_brk_join_enz"/>
</dbReference>
<dbReference type="GO" id="GO:0006265">
    <property type="term" value="P:DNA topological change"/>
    <property type="evidence" value="ECO:0007669"/>
    <property type="project" value="InterPro"/>
</dbReference>
<proteinExistence type="inferred from homology"/>
<dbReference type="Gene3D" id="3.90.15.10">
    <property type="entry name" value="Topoisomerase I, Chain A, domain 3"/>
    <property type="match status" value="1"/>
</dbReference>
<evidence type="ECO:0000256" key="7">
    <source>
        <dbReference type="SAM" id="MobiDB-lite"/>
    </source>
</evidence>
<evidence type="ECO:0000259" key="9">
    <source>
        <dbReference type="Pfam" id="PF21338"/>
    </source>
</evidence>
<feature type="region of interest" description="Disordered" evidence="7">
    <location>
        <begin position="1"/>
        <end position="36"/>
    </location>
</feature>
<dbReference type="InterPro" id="IPR014711">
    <property type="entry name" value="TopoI_cat_a-hlx-sub_euk"/>
</dbReference>
<feature type="compositionally biased region" description="Low complexity" evidence="7">
    <location>
        <begin position="15"/>
        <end position="27"/>
    </location>
</feature>
<sequence length="327" mass="36290">MADPLTQRLRRTDSSGRGYSRVRSGTGFSYRDPKGATVTDPELRARFDHLGIPPAWQEVWIAPYPNGHIQATGVDGAGRRQYIYHPTWREQKDRIKFDRALRLAEALPGARRRVTIALRDDGPTRERALATGFRMLDTGSLRVGSEQYAKEHGSIGLTTLLCSHATTHGDRVALAFPGKSHQAWTSEILDHDLARVVRALKRRGPNARLLAWKDGRVWRPVSAADINDYVRERAGDDFTAKDFRTLHGTVAAALSLAKAGPQPTQRLRTRAISQAMKDASEVLGNTPTVARASYVDPRVLDHFRAGETIDPSRPGSAETTLRALLFE</sequence>
<dbReference type="Gene3D" id="1.10.132.120">
    <property type="match status" value="1"/>
</dbReference>
<dbReference type="EC" id="5.6.2.1" evidence="3"/>
<gene>
    <name evidence="10" type="ORF">C1I64_00760</name>
</gene>
<evidence type="ECO:0000259" key="8">
    <source>
        <dbReference type="Pfam" id="PF01028"/>
    </source>
</evidence>
<comment type="catalytic activity">
    <reaction evidence="1">
        <text>ATP-independent breakage of single-stranded DNA, followed by passage and rejoining.</text>
        <dbReference type="EC" id="5.6.2.1"/>
    </reaction>
</comment>
<dbReference type="PROSITE" id="PS52038">
    <property type="entry name" value="TOPO_IB_2"/>
    <property type="match status" value="1"/>
</dbReference>
<dbReference type="Pfam" id="PF21338">
    <property type="entry name" value="Top1B_N_bact"/>
    <property type="match status" value="1"/>
</dbReference>
<evidence type="ECO:0000256" key="4">
    <source>
        <dbReference type="ARBA" id="ARBA00023029"/>
    </source>
</evidence>
<reference evidence="10 11" key="1">
    <citation type="submission" date="2018-03" db="EMBL/GenBank/DDBJ databases">
        <title>Bacteriophage NCPPB3778 and a type I-E CRISPR drive the evolution of the US Biological Select Agent, Rathayibacter toxicus.</title>
        <authorList>
            <person name="Davis E.W.II."/>
            <person name="Tabima J.F."/>
            <person name="Weisberg A.J."/>
            <person name="Dantas Lopes L."/>
            <person name="Wiseman M.S."/>
            <person name="Wiseman M.S."/>
            <person name="Pupko T."/>
            <person name="Belcher M.S."/>
            <person name="Sechler A.J."/>
            <person name="Tancos M.A."/>
            <person name="Schroeder B.K."/>
            <person name="Murray T.D."/>
            <person name="Luster D.G."/>
            <person name="Schneider W.L."/>
            <person name="Rogers E."/>
            <person name="Andreote F.D."/>
            <person name="Grunwald N.J."/>
            <person name="Putnam M.L."/>
            <person name="Chang J.H."/>
        </authorList>
    </citation>
    <scope>NUCLEOTIDE SEQUENCE [LARGE SCALE GENOMIC DNA]</scope>
    <source>
        <strain evidence="10 11">DSM 15932</strain>
    </source>
</reference>
<dbReference type="Pfam" id="PF01028">
    <property type="entry name" value="Topoisom_I"/>
    <property type="match status" value="1"/>
</dbReference>
<evidence type="ECO:0000256" key="5">
    <source>
        <dbReference type="ARBA" id="ARBA00023125"/>
    </source>
</evidence>
<dbReference type="Proteomes" id="UP000285317">
    <property type="component" value="Chromosome"/>
</dbReference>
<name>A0A3Q9UW47_9MICO</name>
<evidence type="ECO:0000256" key="1">
    <source>
        <dbReference type="ARBA" id="ARBA00000213"/>
    </source>
</evidence>
<evidence type="ECO:0000313" key="11">
    <source>
        <dbReference type="Proteomes" id="UP000285317"/>
    </source>
</evidence>
<dbReference type="SUPFAM" id="SSF55869">
    <property type="entry name" value="DNA topoisomerase I domain"/>
    <property type="match status" value="1"/>
</dbReference>
<dbReference type="RefSeq" id="WP_123445040.1">
    <property type="nucleotide sequence ID" value="NZ_CP028137.1"/>
</dbReference>
<comment type="similarity">
    <text evidence="2">Belongs to the type IB topoisomerase family.</text>
</comment>
<keyword evidence="5" id="KW-0238">DNA-binding</keyword>
<dbReference type="SUPFAM" id="SSF56349">
    <property type="entry name" value="DNA breaking-rejoining enzymes"/>
    <property type="match status" value="1"/>
</dbReference>
<dbReference type="InterPro" id="IPR013500">
    <property type="entry name" value="TopoI_cat_euk"/>
</dbReference>
<evidence type="ECO:0000256" key="6">
    <source>
        <dbReference type="ARBA" id="ARBA00023235"/>
    </source>
</evidence>
<evidence type="ECO:0000256" key="3">
    <source>
        <dbReference type="ARBA" id="ARBA00012891"/>
    </source>
</evidence>
<keyword evidence="4" id="KW-0799">Topoisomerase</keyword>
<evidence type="ECO:0000256" key="2">
    <source>
        <dbReference type="ARBA" id="ARBA00006645"/>
    </source>
</evidence>
<dbReference type="PRINTS" id="PR00416">
    <property type="entry name" value="EUTPISMRASEI"/>
</dbReference>
<protein>
    <recommendedName>
        <fullName evidence="3">DNA topoisomerase</fullName>
        <ecNumber evidence="3">5.6.2.1</ecNumber>
    </recommendedName>
</protein>
<feature type="domain" description="DNA topoisomerase I catalytic core eukaryotic-type" evidence="8">
    <location>
        <begin position="87"/>
        <end position="292"/>
    </location>
</feature>
<organism evidence="10 11">
    <name type="scientific">Rathayibacter festucae DSM 15932</name>
    <dbReference type="NCBI Taxonomy" id="1328866"/>
    <lineage>
        <taxon>Bacteria</taxon>
        <taxon>Bacillati</taxon>
        <taxon>Actinomycetota</taxon>
        <taxon>Actinomycetes</taxon>
        <taxon>Micrococcales</taxon>
        <taxon>Microbacteriaceae</taxon>
        <taxon>Rathayibacter</taxon>
    </lineage>
</organism>
<dbReference type="EMBL" id="CP028137">
    <property type="protein sequence ID" value="AZZ50730.1"/>
    <property type="molecule type" value="Genomic_DNA"/>
</dbReference>
<dbReference type="KEGG" id="rfs:C1I64_00760"/>
<dbReference type="InterPro" id="IPR035447">
    <property type="entry name" value="DNA_topo_I_N_sf"/>
</dbReference>
<keyword evidence="6 10" id="KW-0413">Isomerase</keyword>
<dbReference type="InterPro" id="IPR049331">
    <property type="entry name" value="Top1B_N_bact"/>
</dbReference>
<dbReference type="GO" id="GO:0003917">
    <property type="term" value="F:DNA topoisomerase type I (single strand cut, ATP-independent) activity"/>
    <property type="evidence" value="ECO:0007669"/>
    <property type="project" value="UniProtKB-EC"/>
</dbReference>
<dbReference type="InterPro" id="IPR001631">
    <property type="entry name" value="TopoI"/>
</dbReference>
<dbReference type="AlphaFoldDB" id="A0A3Q9UW47"/>
<dbReference type="Gene3D" id="3.30.66.10">
    <property type="entry name" value="DNA topoisomerase I domain"/>
    <property type="match status" value="1"/>
</dbReference>
<feature type="domain" description="DNA topoisomerase IB N-terminal" evidence="9">
    <location>
        <begin position="27"/>
        <end position="75"/>
    </location>
</feature>